<sequence length="65" mass="7093">MVDPRWRKSSRSSGSNSSQCVEVANLIPAIGVRDSKHLDSGVLTVPHNDWIGLVASVKSNQFDSR</sequence>
<dbReference type="OrthoDB" id="3482302at2"/>
<evidence type="ECO:0000313" key="3">
    <source>
        <dbReference type="Proteomes" id="UP000000844"/>
    </source>
</evidence>
<dbReference type="KEGG" id="sna:Snas_5406"/>
<organism evidence="2 3">
    <name type="scientific">Stackebrandtia nassauensis (strain DSM 44728 / CIP 108903 / NRRL B-16338 / NBRC 102104 / LLR-40K-21)</name>
    <dbReference type="NCBI Taxonomy" id="446470"/>
    <lineage>
        <taxon>Bacteria</taxon>
        <taxon>Bacillati</taxon>
        <taxon>Actinomycetota</taxon>
        <taxon>Actinomycetes</taxon>
        <taxon>Glycomycetales</taxon>
        <taxon>Glycomycetaceae</taxon>
        <taxon>Stackebrandtia</taxon>
    </lineage>
</organism>
<dbReference type="InterPro" id="IPR007278">
    <property type="entry name" value="DUF397"/>
</dbReference>
<dbReference type="EMBL" id="CP001778">
    <property type="protein sequence ID" value="ADD45038.1"/>
    <property type="molecule type" value="Genomic_DNA"/>
</dbReference>
<dbReference type="Pfam" id="PF04149">
    <property type="entry name" value="DUF397"/>
    <property type="match status" value="1"/>
</dbReference>
<reference evidence="2 3" key="1">
    <citation type="journal article" date="2009" name="Stand. Genomic Sci.">
        <title>Complete genome sequence of Stackebrandtia nassauensis type strain (LLR-40K-21).</title>
        <authorList>
            <person name="Munk C."/>
            <person name="Lapidus A."/>
            <person name="Copeland A."/>
            <person name="Jando M."/>
            <person name="Mayilraj S."/>
            <person name="Glavina Del Rio T."/>
            <person name="Nolan M."/>
            <person name="Chen F."/>
            <person name="Lucas S."/>
            <person name="Tice H."/>
            <person name="Cheng J.F."/>
            <person name="Han C."/>
            <person name="Detter J.C."/>
            <person name="Bruce D."/>
            <person name="Goodwin L."/>
            <person name="Chain P."/>
            <person name="Pitluck S."/>
            <person name="Goker M."/>
            <person name="Ovchinikova G."/>
            <person name="Pati A."/>
            <person name="Ivanova N."/>
            <person name="Mavromatis K."/>
            <person name="Chen A."/>
            <person name="Palaniappan K."/>
            <person name="Land M."/>
            <person name="Hauser L."/>
            <person name="Chang Y.J."/>
            <person name="Jeffries C.D."/>
            <person name="Bristow J."/>
            <person name="Eisen J.A."/>
            <person name="Markowitz V."/>
            <person name="Hugenholtz P."/>
            <person name="Kyrpides N.C."/>
            <person name="Klenk H.P."/>
        </authorList>
    </citation>
    <scope>NUCLEOTIDE SEQUENCE [LARGE SCALE GENOMIC DNA]</scope>
    <source>
        <strain evidence="3">DSM 44728 / CIP 108903 / NRRL B-16338 / NBRC 102104 / LLR-40K-21</strain>
    </source>
</reference>
<dbReference type="HOGENOM" id="CLU_131550_3_0_11"/>
<protein>
    <recommendedName>
        <fullName evidence="1">DUF397 domain-containing protein</fullName>
    </recommendedName>
</protein>
<dbReference type="AlphaFoldDB" id="D3PV14"/>
<dbReference type="Proteomes" id="UP000000844">
    <property type="component" value="Chromosome"/>
</dbReference>
<feature type="domain" description="DUF397" evidence="1">
    <location>
        <begin position="5"/>
        <end position="58"/>
    </location>
</feature>
<dbReference type="RefSeq" id="WP_013020609.1">
    <property type="nucleotide sequence ID" value="NC_013947.1"/>
</dbReference>
<dbReference type="STRING" id="446470.Snas_5406"/>
<evidence type="ECO:0000313" key="2">
    <source>
        <dbReference type="EMBL" id="ADD45038.1"/>
    </source>
</evidence>
<gene>
    <name evidence="2" type="ordered locus">Snas_5406</name>
</gene>
<evidence type="ECO:0000259" key="1">
    <source>
        <dbReference type="Pfam" id="PF04149"/>
    </source>
</evidence>
<name>D3PV14_STANL</name>
<proteinExistence type="predicted"/>
<keyword evidence="3" id="KW-1185">Reference proteome</keyword>
<accession>D3PV14</accession>